<dbReference type="RefSeq" id="WP_307731654.1">
    <property type="nucleotide sequence ID" value="NZ_BLAY01000245.1"/>
</dbReference>
<protein>
    <recommendedName>
        <fullName evidence="1">HTH cro/C1-type domain-containing protein</fullName>
    </recommendedName>
</protein>
<dbReference type="PROSITE" id="PS50943">
    <property type="entry name" value="HTH_CROC1"/>
    <property type="match status" value="1"/>
</dbReference>
<comment type="caution">
    <text evidence="2">The sequence shown here is derived from an EMBL/GenBank/DDBJ whole genome shotgun (WGS) entry which is preliminary data.</text>
</comment>
<feature type="domain" description="HTH cro/C1-type" evidence="1">
    <location>
        <begin position="22"/>
        <end position="80"/>
    </location>
</feature>
<accession>A0AAV3XM23</accession>
<organism evidence="2 3">
    <name type="scientific">Microseira wollei NIES-4236</name>
    <dbReference type="NCBI Taxonomy" id="2530354"/>
    <lineage>
        <taxon>Bacteria</taxon>
        <taxon>Bacillati</taxon>
        <taxon>Cyanobacteriota</taxon>
        <taxon>Cyanophyceae</taxon>
        <taxon>Oscillatoriophycideae</taxon>
        <taxon>Aerosakkonematales</taxon>
        <taxon>Aerosakkonemataceae</taxon>
        <taxon>Microseira</taxon>
    </lineage>
</organism>
<dbReference type="GO" id="GO:0003677">
    <property type="term" value="F:DNA binding"/>
    <property type="evidence" value="ECO:0007669"/>
    <property type="project" value="InterPro"/>
</dbReference>
<dbReference type="Pfam" id="PF01381">
    <property type="entry name" value="HTH_3"/>
    <property type="match status" value="1"/>
</dbReference>
<dbReference type="Gene3D" id="1.10.260.40">
    <property type="entry name" value="lambda repressor-like DNA-binding domains"/>
    <property type="match status" value="1"/>
</dbReference>
<evidence type="ECO:0000259" key="1">
    <source>
        <dbReference type="PROSITE" id="PS50943"/>
    </source>
</evidence>
<evidence type="ECO:0000313" key="3">
    <source>
        <dbReference type="Proteomes" id="UP001050975"/>
    </source>
</evidence>
<dbReference type="SMART" id="SM00530">
    <property type="entry name" value="HTH_XRE"/>
    <property type="match status" value="1"/>
</dbReference>
<dbReference type="InterPro" id="IPR010982">
    <property type="entry name" value="Lambda_DNA-bd_dom_sf"/>
</dbReference>
<dbReference type="SUPFAM" id="SSF47413">
    <property type="entry name" value="lambda repressor-like DNA-binding domains"/>
    <property type="match status" value="1"/>
</dbReference>
<proteinExistence type="predicted"/>
<sequence length="95" mass="10491">MTFTRSCSSDTIRSMGQAGKSLREVLKAYGISQNKLAVAMGIERSAVYKWVHEERDPTAETVVGIVKALRTMNSEAAETFIRLYLGESTQDEGSE</sequence>
<dbReference type="Proteomes" id="UP001050975">
    <property type="component" value="Unassembled WGS sequence"/>
</dbReference>
<evidence type="ECO:0000313" key="2">
    <source>
        <dbReference type="EMBL" id="GET43703.1"/>
    </source>
</evidence>
<dbReference type="InterPro" id="IPR001387">
    <property type="entry name" value="Cro/C1-type_HTH"/>
</dbReference>
<reference evidence="2" key="1">
    <citation type="submission" date="2019-10" db="EMBL/GenBank/DDBJ databases">
        <title>Draft genome sequece of Microseira wollei NIES-4236.</title>
        <authorList>
            <person name="Yamaguchi H."/>
            <person name="Suzuki S."/>
            <person name="Kawachi M."/>
        </authorList>
    </citation>
    <scope>NUCLEOTIDE SEQUENCE</scope>
    <source>
        <strain evidence="2">NIES-4236</strain>
    </source>
</reference>
<keyword evidence="3" id="KW-1185">Reference proteome</keyword>
<dbReference type="EMBL" id="BLAY01000245">
    <property type="protein sequence ID" value="GET43703.1"/>
    <property type="molecule type" value="Genomic_DNA"/>
</dbReference>
<name>A0AAV3XM23_9CYAN</name>
<gene>
    <name evidence="2" type="ORF">MiSe_85280</name>
</gene>
<dbReference type="CDD" id="cd00093">
    <property type="entry name" value="HTH_XRE"/>
    <property type="match status" value="1"/>
</dbReference>
<dbReference type="AlphaFoldDB" id="A0AAV3XM23"/>